<evidence type="ECO:0000313" key="3">
    <source>
        <dbReference type="Proteomes" id="UP000075243"/>
    </source>
</evidence>
<dbReference type="InterPro" id="IPR001810">
    <property type="entry name" value="F-box_dom"/>
</dbReference>
<dbReference type="EMBL" id="KQ483469">
    <property type="protein sequence ID" value="KYP49791.1"/>
    <property type="molecule type" value="Genomic_DNA"/>
</dbReference>
<dbReference type="PANTHER" id="PTHR31672">
    <property type="entry name" value="BNACNNG10540D PROTEIN"/>
    <property type="match status" value="1"/>
</dbReference>
<dbReference type="Pfam" id="PF07734">
    <property type="entry name" value="FBA_1"/>
    <property type="match status" value="1"/>
</dbReference>
<dbReference type="PANTHER" id="PTHR31672:SF13">
    <property type="entry name" value="F-BOX PROTEIN CPR30-LIKE"/>
    <property type="match status" value="1"/>
</dbReference>
<sequence length="390" mass="44553">MTETTTKVPKILSSATDESPPLPVLPDELIQEILLRVPVKFLLQFRCVSKSWKTLISNPQFVKEHLDGTSSDLTHQRLLSPMVTDPFKMTSCCVESLFQDPSTPAESTCFMMSDEFSILGTCHGLLCLFNIRLRSIQLWNPAIRIASKSFLTRLSNPREYVTHRGFGYDHVNHKYKLFLTLNDQKTVTKVYTFGANSNSKSWKVIQNFPCCPTKSQGHFVTGTGTLNWFAKAKNDERSVIVSFDLVTESYGEVLLPAGESDIVCIPELVILRNCLCVSFFDSKNWVLWQMKEYGVQDSWTKLMTVPHFVQGVCTWDKLTMSPHYEHDPLRWFHSIIPLCISEDGVILIKTAFSKLVLYDPNVGRWDFPVIRGHHWHNIQTYHESLVSPLG</sequence>
<dbReference type="SMART" id="SM00256">
    <property type="entry name" value="FBOX"/>
    <property type="match status" value="1"/>
</dbReference>
<dbReference type="Proteomes" id="UP000075243">
    <property type="component" value="Unassembled WGS sequence"/>
</dbReference>
<keyword evidence="3" id="KW-1185">Reference proteome</keyword>
<accession>A0A151S4X4</accession>
<reference evidence="2" key="1">
    <citation type="journal article" date="2012" name="Nat. Biotechnol.">
        <title>Draft genome sequence of pigeonpea (Cajanus cajan), an orphan legume crop of resource-poor farmers.</title>
        <authorList>
            <person name="Varshney R.K."/>
            <person name="Chen W."/>
            <person name="Li Y."/>
            <person name="Bharti A.K."/>
            <person name="Saxena R.K."/>
            <person name="Schlueter J.A."/>
            <person name="Donoghue M.T."/>
            <person name="Azam S."/>
            <person name="Fan G."/>
            <person name="Whaley A.M."/>
            <person name="Farmer A.D."/>
            <person name="Sheridan J."/>
            <person name="Iwata A."/>
            <person name="Tuteja R."/>
            <person name="Penmetsa R.V."/>
            <person name="Wu W."/>
            <person name="Upadhyaya H.D."/>
            <person name="Yang S.P."/>
            <person name="Shah T."/>
            <person name="Saxena K.B."/>
            <person name="Michael T."/>
            <person name="McCombie W.R."/>
            <person name="Yang B."/>
            <person name="Zhang G."/>
            <person name="Yang H."/>
            <person name="Wang J."/>
            <person name="Spillane C."/>
            <person name="Cook D.R."/>
            <person name="May G.D."/>
            <person name="Xu X."/>
            <person name="Jackson S.A."/>
        </authorList>
    </citation>
    <scope>NUCLEOTIDE SEQUENCE [LARGE SCALE GENOMIC DNA]</scope>
</reference>
<protein>
    <submittedName>
        <fullName evidence="2">F-box/kelch-repeat protein At3g23880 family</fullName>
    </submittedName>
</protein>
<dbReference type="AlphaFoldDB" id="A0A151S4X4"/>
<evidence type="ECO:0000313" key="2">
    <source>
        <dbReference type="EMBL" id="KYP49791.1"/>
    </source>
</evidence>
<name>A0A151S4X4_CAJCA</name>
<feature type="domain" description="F-box" evidence="1">
    <location>
        <begin position="19"/>
        <end position="65"/>
    </location>
</feature>
<evidence type="ECO:0000259" key="1">
    <source>
        <dbReference type="PROSITE" id="PS50181"/>
    </source>
</evidence>
<dbReference type="Gramene" id="C.cajan_27982.t">
    <property type="protein sequence ID" value="C.cajan_27982.t.cds1"/>
    <property type="gene ID" value="C.cajan_27982"/>
</dbReference>
<proteinExistence type="predicted"/>
<dbReference type="PROSITE" id="PS50181">
    <property type="entry name" value="FBOX"/>
    <property type="match status" value="1"/>
</dbReference>
<dbReference type="InterPro" id="IPR050796">
    <property type="entry name" value="SCF_F-box_component"/>
</dbReference>
<dbReference type="InterPro" id="IPR006527">
    <property type="entry name" value="F-box-assoc_dom_typ1"/>
</dbReference>
<organism evidence="2 3">
    <name type="scientific">Cajanus cajan</name>
    <name type="common">Pigeon pea</name>
    <name type="synonym">Cajanus indicus</name>
    <dbReference type="NCBI Taxonomy" id="3821"/>
    <lineage>
        <taxon>Eukaryota</taxon>
        <taxon>Viridiplantae</taxon>
        <taxon>Streptophyta</taxon>
        <taxon>Embryophyta</taxon>
        <taxon>Tracheophyta</taxon>
        <taxon>Spermatophyta</taxon>
        <taxon>Magnoliopsida</taxon>
        <taxon>eudicotyledons</taxon>
        <taxon>Gunneridae</taxon>
        <taxon>Pentapetalae</taxon>
        <taxon>rosids</taxon>
        <taxon>fabids</taxon>
        <taxon>Fabales</taxon>
        <taxon>Fabaceae</taxon>
        <taxon>Papilionoideae</taxon>
        <taxon>50 kb inversion clade</taxon>
        <taxon>NPAAA clade</taxon>
        <taxon>indigoferoid/millettioid clade</taxon>
        <taxon>Phaseoleae</taxon>
        <taxon>Cajanus</taxon>
    </lineage>
</organism>
<dbReference type="SUPFAM" id="SSF81383">
    <property type="entry name" value="F-box domain"/>
    <property type="match status" value="1"/>
</dbReference>
<dbReference type="Gene3D" id="1.20.1280.50">
    <property type="match status" value="1"/>
</dbReference>
<dbReference type="OMA" id="DEIAMCH"/>
<dbReference type="Pfam" id="PF00646">
    <property type="entry name" value="F-box"/>
    <property type="match status" value="1"/>
</dbReference>
<gene>
    <name evidence="2" type="ORF">KK1_028476</name>
</gene>
<dbReference type="NCBIfam" id="TIGR01640">
    <property type="entry name" value="F_box_assoc_1"/>
    <property type="match status" value="1"/>
</dbReference>
<dbReference type="InterPro" id="IPR036047">
    <property type="entry name" value="F-box-like_dom_sf"/>
</dbReference>
<dbReference type="CDD" id="cd22157">
    <property type="entry name" value="F-box_AtFBW1-like"/>
    <property type="match status" value="1"/>
</dbReference>
<dbReference type="InterPro" id="IPR017451">
    <property type="entry name" value="F-box-assoc_interact_dom"/>
</dbReference>
<dbReference type="STRING" id="3821.A0A151S4X4"/>